<protein>
    <submittedName>
        <fullName evidence="1">Uncharacterized protein</fullName>
    </submittedName>
</protein>
<dbReference type="Proteomes" id="UP000315658">
    <property type="component" value="Segment"/>
</dbReference>
<dbReference type="RefSeq" id="YP_010064579.1">
    <property type="nucleotide sequence ID" value="NC_054892.1"/>
</dbReference>
<reference evidence="1 2" key="1">
    <citation type="submission" date="2019-06" db="EMBL/GenBank/DDBJ databases">
        <title>Complete genome sequence of the virus isoalte vB_EcoS_PHB17 infecting Shiga toxin-producing Escherichia.</title>
        <authorList>
            <person name="Chen Y."/>
            <person name="Qian P."/>
            <person name="Song J."/>
            <person name="Li X."/>
        </authorList>
    </citation>
    <scope>NUCLEOTIDE SEQUENCE [LARGE SCALE GENOMIC DNA]</scope>
</reference>
<evidence type="ECO:0000313" key="1">
    <source>
        <dbReference type="EMBL" id="QDH94213.1"/>
    </source>
</evidence>
<proteinExistence type="predicted"/>
<name>A0A514DKR1_9CAUD</name>
<organism evidence="1 2">
    <name type="scientific">Escherichia phage vB_EcoS_PHB17</name>
    <dbReference type="NCBI Taxonomy" id="2591407"/>
    <lineage>
        <taxon>Viruses</taxon>
        <taxon>Duplodnaviria</taxon>
        <taxon>Heunggongvirae</taxon>
        <taxon>Uroviricota</taxon>
        <taxon>Caudoviricetes</taxon>
        <taxon>Drexlerviridae</taxon>
        <taxon>Tempevirinae</taxon>
        <taxon>Baihuvirus</taxon>
        <taxon>Baihuvirus PHB17</taxon>
        <taxon>Changchunvirus PHB17</taxon>
    </lineage>
</organism>
<accession>A0A514DKR1</accession>
<evidence type="ECO:0000313" key="2">
    <source>
        <dbReference type="Proteomes" id="UP000315658"/>
    </source>
</evidence>
<keyword evidence="2" id="KW-1185">Reference proteome</keyword>
<sequence>MISAWFLVSITYYCGLQPIEFTSHKACIEARETIKKNTPGSWANIYVCVKK</sequence>
<dbReference type="EMBL" id="MN090155">
    <property type="protein sequence ID" value="QDH94213.1"/>
    <property type="molecule type" value="Genomic_DNA"/>
</dbReference>
<dbReference type="GeneID" id="65053033"/>
<dbReference type="KEGG" id="vg:65053033"/>